<dbReference type="Proteomes" id="UP000570678">
    <property type="component" value="Unassembled WGS sequence"/>
</dbReference>
<dbReference type="RefSeq" id="WP_062979982.1">
    <property type="nucleotide sequence ID" value="NZ_JAAXOT010000022.1"/>
</dbReference>
<proteinExistence type="predicted"/>
<comment type="caution">
    <text evidence="1">The sequence shown here is derived from an EMBL/GenBank/DDBJ whole genome shotgun (WGS) entry which is preliminary data.</text>
</comment>
<reference evidence="1 2" key="1">
    <citation type="submission" date="2020-04" db="EMBL/GenBank/DDBJ databases">
        <title>MicrobeNet Type strains.</title>
        <authorList>
            <person name="Nicholson A.C."/>
        </authorList>
    </citation>
    <scope>NUCLEOTIDE SEQUENCE [LARGE SCALE GENOMIC DNA]</scope>
    <source>
        <strain evidence="1 2">JCM 3332</strain>
    </source>
</reference>
<keyword evidence="2" id="KW-1185">Reference proteome</keyword>
<gene>
    <name evidence="1" type="ORF">HGA15_30665</name>
</gene>
<accession>A0A846YSG5</accession>
<dbReference type="AlphaFoldDB" id="A0A846YSG5"/>
<evidence type="ECO:0000313" key="1">
    <source>
        <dbReference type="EMBL" id="NKY60424.1"/>
    </source>
</evidence>
<evidence type="ECO:0000313" key="2">
    <source>
        <dbReference type="Proteomes" id="UP000570678"/>
    </source>
</evidence>
<name>A0A846YSG5_9NOCA</name>
<protein>
    <submittedName>
        <fullName evidence="1">Uncharacterized protein</fullName>
    </submittedName>
</protein>
<dbReference type="EMBL" id="JAAXOT010000022">
    <property type="protein sequence ID" value="NKY60424.1"/>
    <property type="molecule type" value="Genomic_DNA"/>
</dbReference>
<organism evidence="1 2">
    <name type="scientific">Nocardia flavorosea</name>
    <dbReference type="NCBI Taxonomy" id="53429"/>
    <lineage>
        <taxon>Bacteria</taxon>
        <taxon>Bacillati</taxon>
        <taxon>Actinomycetota</taxon>
        <taxon>Actinomycetes</taxon>
        <taxon>Mycobacteriales</taxon>
        <taxon>Nocardiaceae</taxon>
        <taxon>Nocardia</taxon>
    </lineage>
</organism>
<sequence>MTDIRPLDWTDNLHGDHSLSVGLYQATVYEMGEHTDWVVFYCTEPISSGHAFTPERAKADAEDAITNHQMGAAA</sequence>